<sequence>MSSQVLEFPAGYAANVKLGPTVSGTAGEYELRFARRALQRIKDRLGLEATEQLLQPDIDESNEFWRNVLAENTTGDFKPARVELSIDGLTMQGFLPWFRNRCQHKVPYMLAGQPEHWVVRSDEQGNEKMIENLGPWVSRFFIKFEAPSQPFQKRDIHVR</sequence>
<proteinExistence type="predicted"/>
<keyword evidence="2" id="KW-1185">Reference proteome</keyword>
<dbReference type="VEuPathDB" id="FungiDB:BO71DRAFT_398953"/>
<dbReference type="AlphaFoldDB" id="A0A319E1G0"/>
<organism evidence="1 2">
    <name type="scientific">Aspergillus ellipticus CBS 707.79</name>
    <dbReference type="NCBI Taxonomy" id="1448320"/>
    <lineage>
        <taxon>Eukaryota</taxon>
        <taxon>Fungi</taxon>
        <taxon>Dikarya</taxon>
        <taxon>Ascomycota</taxon>
        <taxon>Pezizomycotina</taxon>
        <taxon>Eurotiomycetes</taxon>
        <taxon>Eurotiomycetidae</taxon>
        <taxon>Eurotiales</taxon>
        <taxon>Aspergillaceae</taxon>
        <taxon>Aspergillus</taxon>
        <taxon>Aspergillus subgen. Circumdati</taxon>
    </lineage>
</organism>
<dbReference type="OrthoDB" id="3006326at2759"/>
<evidence type="ECO:0000313" key="2">
    <source>
        <dbReference type="Proteomes" id="UP000247810"/>
    </source>
</evidence>
<dbReference type="EMBL" id="KZ825873">
    <property type="protein sequence ID" value="PYH94378.1"/>
    <property type="molecule type" value="Genomic_DNA"/>
</dbReference>
<name>A0A319E1G0_9EURO</name>
<accession>A0A319E1G0</accession>
<reference evidence="1 2" key="1">
    <citation type="submission" date="2018-02" db="EMBL/GenBank/DDBJ databases">
        <title>The genomes of Aspergillus section Nigri reveals drivers in fungal speciation.</title>
        <authorList>
            <consortium name="DOE Joint Genome Institute"/>
            <person name="Vesth T.C."/>
            <person name="Nybo J."/>
            <person name="Theobald S."/>
            <person name="Brandl J."/>
            <person name="Frisvad J.C."/>
            <person name="Nielsen K.F."/>
            <person name="Lyhne E.K."/>
            <person name="Kogle M.E."/>
            <person name="Kuo A."/>
            <person name="Riley R."/>
            <person name="Clum A."/>
            <person name="Nolan M."/>
            <person name="Lipzen A."/>
            <person name="Salamov A."/>
            <person name="Henrissat B."/>
            <person name="Wiebenga A."/>
            <person name="De vries R.P."/>
            <person name="Grigoriev I.V."/>
            <person name="Mortensen U.H."/>
            <person name="Andersen M.R."/>
            <person name="Baker S.E."/>
        </authorList>
    </citation>
    <scope>NUCLEOTIDE SEQUENCE [LARGE SCALE GENOMIC DNA]</scope>
    <source>
        <strain evidence="1 2">CBS 707.79</strain>
    </source>
</reference>
<dbReference type="Proteomes" id="UP000247810">
    <property type="component" value="Unassembled WGS sequence"/>
</dbReference>
<gene>
    <name evidence="1" type="ORF">BO71DRAFT_398953</name>
</gene>
<protein>
    <submittedName>
        <fullName evidence="1">Uncharacterized protein</fullName>
    </submittedName>
</protein>
<evidence type="ECO:0000313" key="1">
    <source>
        <dbReference type="EMBL" id="PYH94378.1"/>
    </source>
</evidence>